<dbReference type="RefSeq" id="WP_394308452.1">
    <property type="nucleotide sequence ID" value="NZ_JBHGPK010000001.1"/>
</dbReference>
<sequence length="86" mass="9635">MTRPAQEPADDDLETSVDDAIAACEGDARAAVRALLVAMHHCQIELEERNEQIAQLARDLSRGYSRGRWEDLLTRAEVAIPYKPED</sequence>
<evidence type="ECO:0000313" key="2">
    <source>
        <dbReference type="Proteomes" id="UP001595190"/>
    </source>
</evidence>
<accession>A0ABV6Z8Z7</accession>
<organism evidence="1 2">
    <name type="scientific">Labrys neptuniae</name>
    <dbReference type="NCBI Taxonomy" id="376174"/>
    <lineage>
        <taxon>Bacteria</taxon>
        <taxon>Pseudomonadati</taxon>
        <taxon>Pseudomonadota</taxon>
        <taxon>Alphaproteobacteria</taxon>
        <taxon>Hyphomicrobiales</taxon>
        <taxon>Xanthobacteraceae</taxon>
        <taxon>Labrys</taxon>
    </lineage>
</organism>
<gene>
    <name evidence="1" type="ORF">ACETRX_02950</name>
</gene>
<protein>
    <submittedName>
        <fullName evidence="1">Uncharacterized protein</fullName>
    </submittedName>
</protein>
<evidence type="ECO:0000313" key="1">
    <source>
        <dbReference type="EMBL" id="MFC2248564.1"/>
    </source>
</evidence>
<proteinExistence type="predicted"/>
<dbReference type="Proteomes" id="UP001595190">
    <property type="component" value="Unassembled WGS sequence"/>
</dbReference>
<name>A0ABV6Z8Z7_9HYPH</name>
<dbReference type="EMBL" id="JBHGPK010000001">
    <property type="protein sequence ID" value="MFC2248564.1"/>
    <property type="molecule type" value="Genomic_DNA"/>
</dbReference>
<reference evidence="1 2" key="1">
    <citation type="submission" date="2024-09" db="EMBL/GenBank/DDBJ databases">
        <title>Description of Labrys sedimenti sp. nov., isolated from a diclofenac-degrading enrichment culture, and genome-based reclassification of Labrys portucalensis as a later heterotypic synonym of Labrys neptuniae.</title>
        <authorList>
            <person name="Tancsics A."/>
            <person name="Csepanyi A."/>
        </authorList>
    </citation>
    <scope>NUCLEOTIDE SEQUENCE [LARGE SCALE GENOMIC DNA]</scope>
    <source>
        <strain evidence="1 2">LMG 23412</strain>
    </source>
</reference>
<comment type="caution">
    <text evidence="1">The sequence shown here is derived from an EMBL/GenBank/DDBJ whole genome shotgun (WGS) entry which is preliminary data.</text>
</comment>